<reference evidence="1 2" key="1">
    <citation type="submission" date="2022-03" db="EMBL/GenBank/DDBJ databases">
        <title>Draft genome sequence of Furfurilactobacillus curtus JCM 31185.</title>
        <authorList>
            <person name="Suzuki S."/>
            <person name="Endo A."/>
            <person name="Kajikawa A."/>
        </authorList>
    </citation>
    <scope>NUCLEOTIDE SEQUENCE [LARGE SCALE GENOMIC DNA]</scope>
    <source>
        <strain evidence="1 2">JCM 31185</strain>
    </source>
</reference>
<organism evidence="1 2">
    <name type="scientific">Furfurilactobacillus curtus</name>
    <dbReference type="NCBI Taxonomy" id="1746200"/>
    <lineage>
        <taxon>Bacteria</taxon>
        <taxon>Bacillati</taxon>
        <taxon>Bacillota</taxon>
        <taxon>Bacilli</taxon>
        <taxon>Lactobacillales</taxon>
        <taxon>Lactobacillaceae</taxon>
        <taxon>Furfurilactobacillus</taxon>
    </lineage>
</organism>
<protein>
    <submittedName>
        <fullName evidence="1">Uncharacterized protein</fullName>
    </submittedName>
</protein>
<keyword evidence="2" id="KW-1185">Reference proteome</keyword>
<dbReference type="Proteomes" id="UP001628078">
    <property type="component" value="Unassembled WGS sequence"/>
</dbReference>
<accession>A0ABQ5JMK0</accession>
<gene>
    <name evidence="1" type="ORF">JCM31185_06840</name>
</gene>
<evidence type="ECO:0000313" key="2">
    <source>
        <dbReference type="Proteomes" id="UP001628078"/>
    </source>
</evidence>
<name>A0ABQ5JMK0_9LACO</name>
<proteinExistence type="predicted"/>
<evidence type="ECO:0000313" key="1">
    <source>
        <dbReference type="EMBL" id="GKT05395.1"/>
    </source>
</evidence>
<comment type="caution">
    <text evidence="1">The sequence shown here is derived from an EMBL/GenBank/DDBJ whole genome shotgun (WGS) entry which is preliminary data.</text>
</comment>
<dbReference type="EMBL" id="BQXO01000002">
    <property type="protein sequence ID" value="GKT05395.1"/>
    <property type="molecule type" value="Genomic_DNA"/>
</dbReference>
<dbReference type="RefSeq" id="WP_407882654.1">
    <property type="nucleotide sequence ID" value="NZ_BQXO01000002.1"/>
</dbReference>
<sequence length="112" mass="12435">MIPEQELLASDCYVEGVLVDCRVIDEYVIFVEIDPYKCTISGPGFERIIDSFAYYALGEPKRFRASISTAFNCPAEELLELKGKRVAFDLTVLTSASIIGYFSMTSAGEVTE</sequence>